<evidence type="ECO:0000259" key="1">
    <source>
        <dbReference type="Pfam" id="PF00561"/>
    </source>
</evidence>
<name>A0ABY4QII8_9MYCO</name>
<proteinExistence type="predicted"/>
<keyword evidence="3" id="KW-1185">Reference proteome</keyword>
<organism evidence="2 3">
    <name type="scientific">Candidatus Mycobacterium methanotrophicum</name>
    <dbReference type="NCBI Taxonomy" id="2943498"/>
    <lineage>
        <taxon>Bacteria</taxon>
        <taxon>Bacillati</taxon>
        <taxon>Actinomycetota</taxon>
        <taxon>Actinomycetes</taxon>
        <taxon>Mycobacteriales</taxon>
        <taxon>Mycobacteriaceae</taxon>
        <taxon>Mycobacterium</taxon>
    </lineage>
</organism>
<dbReference type="PANTHER" id="PTHR43798">
    <property type="entry name" value="MONOACYLGLYCEROL LIPASE"/>
    <property type="match status" value="1"/>
</dbReference>
<keyword evidence="2" id="KW-0378">Hydrolase</keyword>
<dbReference type="Proteomes" id="UP001056610">
    <property type="component" value="Chromosome"/>
</dbReference>
<evidence type="ECO:0000313" key="3">
    <source>
        <dbReference type="Proteomes" id="UP001056610"/>
    </source>
</evidence>
<evidence type="ECO:0000313" key="2">
    <source>
        <dbReference type="EMBL" id="UQX10376.1"/>
    </source>
</evidence>
<dbReference type="InterPro" id="IPR000073">
    <property type="entry name" value="AB_hydrolase_1"/>
</dbReference>
<gene>
    <name evidence="2" type="ORF">M5I08_19985</name>
</gene>
<dbReference type="PANTHER" id="PTHR43798:SF33">
    <property type="entry name" value="HYDROLASE, PUTATIVE (AFU_ORTHOLOGUE AFUA_2G14860)-RELATED"/>
    <property type="match status" value="1"/>
</dbReference>
<accession>A0ABY4QII8</accession>
<sequence>MRYKTYDVPVDGGNLKIGRWGDGGEVVLAAHGITGNHLHFAALADQLIPDFTVVAPDLRGRGRSSQIVGPFSVTAHADDLVSVLNFLGIEKATVVGHSMGAFVAILCADRYPDRVRNLVLVDGGIPLEIGTIARLPVDQRLACLIGPALDRLRLTFDSVASYLDYWRRHPALVDAWNTHIEKAMVYDLGGQPPTLRSTVREDAVIADAESEFDRDQFDRALKRLTVPATLLRAERGVLNQTSPLYPESTIKIWLGAVPALRSVTIPTVNHYTILLTKRGVEAVSDTLERSRR</sequence>
<dbReference type="InterPro" id="IPR050266">
    <property type="entry name" value="AB_hydrolase_sf"/>
</dbReference>
<reference evidence="2" key="1">
    <citation type="submission" date="2022-05" db="EMBL/GenBank/DDBJ databases">
        <title>A methanotrophic Mycobacterium dominates a cave microbial ecosystem.</title>
        <authorList>
            <person name="Van Spanning R.J.M."/>
            <person name="Guan Q."/>
            <person name="Melkonian C."/>
            <person name="Gallant J."/>
            <person name="Polerecky L."/>
            <person name="Flot J.-F."/>
            <person name="Brandt B.W."/>
            <person name="Braster M."/>
            <person name="Iturbe Espinoza P."/>
            <person name="Aerts J."/>
            <person name="Meima-Franke M."/>
            <person name="Piersma S.R."/>
            <person name="Bunduc C."/>
            <person name="Ummels R."/>
            <person name="Pain A."/>
            <person name="Fleming E.J."/>
            <person name="van der Wel N."/>
            <person name="Gherman V.D."/>
            <person name="Sarbu S.M."/>
            <person name="Bodelier P.L.E."/>
            <person name="Bitter W."/>
        </authorList>
    </citation>
    <scope>NUCLEOTIDE SEQUENCE</scope>
    <source>
        <strain evidence="2">Sulfur Cave</strain>
    </source>
</reference>
<dbReference type="Pfam" id="PF00561">
    <property type="entry name" value="Abhydrolase_1"/>
    <property type="match status" value="1"/>
</dbReference>
<dbReference type="RefSeq" id="WP_219068110.1">
    <property type="nucleotide sequence ID" value="NZ_CAJUXY010000030.1"/>
</dbReference>
<feature type="domain" description="AB hydrolase-1" evidence="1">
    <location>
        <begin position="26"/>
        <end position="133"/>
    </location>
</feature>
<dbReference type="GO" id="GO:0016787">
    <property type="term" value="F:hydrolase activity"/>
    <property type="evidence" value="ECO:0007669"/>
    <property type="project" value="UniProtKB-KW"/>
</dbReference>
<dbReference type="EMBL" id="CP097320">
    <property type="protein sequence ID" value="UQX10376.1"/>
    <property type="molecule type" value="Genomic_DNA"/>
</dbReference>
<protein>
    <submittedName>
        <fullName evidence="2">Alpha/beta hydrolase</fullName>
    </submittedName>
</protein>